<dbReference type="Proteomes" id="UP000585474">
    <property type="component" value="Unassembled WGS sequence"/>
</dbReference>
<comment type="caution">
    <text evidence="2">The sequence shown here is derived from an EMBL/GenBank/DDBJ whole genome shotgun (WGS) entry which is preliminary data.</text>
</comment>
<organism evidence="2 3">
    <name type="scientific">Actinidia rufa</name>
    <dbReference type="NCBI Taxonomy" id="165716"/>
    <lineage>
        <taxon>Eukaryota</taxon>
        <taxon>Viridiplantae</taxon>
        <taxon>Streptophyta</taxon>
        <taxon>Embryophyta</taxon>
        <taxon>Tracheophyta</taxon>
        <taxon>Spermatophyta</taxon>
        <taxon>Magnoliopsida</taxon>
        <taxon>eudicotyledons</taxon>
        <taxon>Gunneridae</taxon>
        <taxon>Pentapetalae</taxon>
        <taxon>asterids</taxon>
        <taxon>Ericales</taxon>
        <taxon>Actinidiaceae</taxon>
        <taxon>Actinidia</taxon>
    </lineage>
</organism>
<gene>
    <name evidence="2" type="ORF">Acr_00g0104550</name>
</gene>
<keyword evidence="3" id="KW-1185">Reference proteome</keyword>
<proteinExistence type="predicted"/>
<feature type="region of interest" description="Disordered" evidence="1">
    <location>
        <begin position="144"/>
        <end position="168"/>
    </location>
</feature>
<dbReference type="OrthoDB" id="1741399at2759"/>
<reference evidence="3" key="1">
    <citation type="submission" date="2019-07" db="EMBL/GenBank/DDBJ databases">
        <title>De Novo Assembly of kiwifruit Actinidia rufa.</title>
        <authorList>
            <person name="Sugita-Konishi S."/>
            <person name="Sato K."/>
            <person name="Mori E."/>
            <person name="Abe Y."/>
            <person name="Kisaki G."/>
            <person name="Hamano K."/>
            <person name="Suezawa K."/>
            <person name="Otani M."/>
            <person name="Fukuda T."/>
            <person name="Manabe T."/>
            <person name="Gomi K."/>
            <person name="Tabuchi M."/>
            <person name="Akimitsu K."/>
            <person name="Kataoka I."/>
        </authorList>
    </citation>
    <scope>NUCLEOTIDE SEQUENCE [LARGE SCALE GENOMIC DNA]</scope>
    <source>
        <strain evidence="3">cv. Fuchu</strain>
    </source>
</reference>
<evidence type="ECO:0000313" key="3">
    <source>
        <dbReference type="Proteomes" id="UP000585474"/>
    </source>
</evidence>
<evidence type="ECO:0000256" key="1">
    <source>
        <dbReference type="SAM" id="MobiDB-lite"/>
    </source>
</evidence>
<evidence type="ECO:0000313" key="2">
    <source>
        <dbReference type="EMBL" id="GFS46891.1"/>
    </source>
</evidence>
<name>A0A7J0E197_9ERIC</name>
<protein>
    <submittedName>
        <fullName evidence="2">Uncharacterized protein</fullName>
    </submittedName>
</protein>
<sequence>MEVEDEEMIEEDTPQEILKSLERHEDKPQPVGEETETINLGTDEEPRSVRIGTTLSPSERTAMIELLKDYKDVFAWLYEDMPGLDTDLVVHRLPLYEGAKPVKQKLRRLRPEWMLKIKEEVIKQYNAGFLLAVLLVKQLKPESTPTVPLTEHSDRPGPKTSKVLKANPPLVDVPRSPSLFRASALYVRQSGVVRPSSFKAQGVRTYSDSHGEATSSDRTTSIASVPVEGMTPQTVPLSYFLQLKESPRSHQDVWQFSGSTVPFFTTACITQPEPDHSSYKSALPARIPARIPCHQHRRISYQDRKSRLPYLLISKSEATYLYLRGNRLASPLLLASVTPFVPPLQLDCLLTSGKKIPRISYGFTPCRLQLRDAKVSYKSCPSHRGIGRTTSIGYRYLAGLYLGYESYLYSSRFTCSFLYWIGSIEGTPVLDLSAGSSFDQVSNFLSLEAGDTNSELNYSYLAGFFLTYVIPAFKLSYNPIYAHSPPIYTFGLFRLT</sequence>
<accession>A0A7J0E197</accession>
<dbReference type="AlphaFoldDB" id="A0A7J0E197"/>
<dbReference type="EMBL" id="BJWL01000485">
    <property type="protein sequence ID" value="GFS46891.1"/>
    <property type="molecule type" value="Genomic_DNA"/>
</dbReference>